<feature type="transmembrane region" description="Helical" evidence="7">
    <location>
        <begin position="73"/>
        <end position="97"/>
    </location>
</feature>
<dbReference type="EMBL" id="DSZT01000188">
    <property type="protein sequence ID" value="HGU42438.1"/>
    <property type="molecule type" value="Genomic_DNA"/>
</dbReference>
<evidence type="ECO:0000256" key="7">
    <source>
        <dbReference type="SAM" id="Phobius"/>
    </source>
</evidence>
<evidence type="ECO:0000256" key="2">
    <source>
        <dbReference type="ARBA" id="ARBA00005262"/>
    </source>
</evidence>
<reference evidence="9" key="2">
    <citation type="journal article" date="2020" name="mSystems">
        <title>Genome- and Community-Level Interaction Insights into Carbon Utilization and Element Cycling Functions of Hydrothermarchaeota in Hydrothermal Sediment.</title>
        <authorList>
            <person name="Zhou Z."/>
            <person name="Liu Y."/>
            <person name="Xu W."/>
            <person name="Pan J."/>
            <person name="Luo Z.H."/>
            <person name="Li M."/>
        </authorList>
    </citation>
    <scope>NUCLEOTIDE SEQUENCE [LARGE SCALE GENOMIC DNA]</scope>
    <source>
        <strain evidence="9">SpSt-604</strain>
    </source>
</reference>
<gene>
    <name evidence="9" type="ORF">ENT72_05950</name>
    <name evidence="8" type="ORF">JM64_04425</name>
</gene>
<comment type="subcellular location">
    <subcellularLocation>
        <location evidence="1">Cell membrane</location>
        <topology evidence="1">Multi-pass membrane protein</topology>
    </subcellularLocation>
</comment>
<feature type="transmembrane region" description="Helical" evidence="7">
    <location>
        <begin position="7"/>
        <end position="33"/>
    </location>
</feature>
<dbReference type="InterPro" id="IPR003370">
    <property type="entry name" value="Chromate_transpt"/>
</dbReference>
<dbReference type="GO" id="GO:0015109">
    <property type="term" value="F:chromate transmembrane transporter activity"/>
    <property type="evidence" value="ECO:0007669"/>
    <property type="project" value="InterPro"/>
</dbReference>
<keyword evidence="4 7" id="KW-0812">Transmembrane</keyword>
<keyword evidence="5 7" id="KW-1133">Transmembrane helix</keyword>
<dbReference type="OMA" id="LILTWQI"/>
<keyword evidence="3" id="KW-1003">Cell membrane</keyword>
<reference evidence="8 10" key="1">
    <citation type="submission" date="2014-08" db="EMBL/GenBank/DDBJ databases">
        <title>Fervidobacterium pennivorans DYC genome.</title>
        <authorList>
            <person name="Wushke S."/>
        </authorList>
    </citation>
    <scope>NUCLEOTIDE SEQUENCE [LARGE SCALE GENOMIC DNA]</scope>
    <source>
        <strain evidence="8 10">DYC</strain>
    </source>
</reference>
<evidence type="ECO:0000256" key="1">
    <source>
        <dbReference type="ARBA" id="ARBA00004651"/>
    </source>
</evidence>
<comment type="similarity">
    <text evidence="2">Belongs to the chromate ion transporter (CHR) (TC 2.A.51) family.</text>
</comment>
<proteinExistence type="inferred from homology"/>
<dbReference type="InterPro" id="IPR052518">
    <property type="entry name" value="CHR_Transporter"/>
</dbReference>
<evidence type="ECO:0000256" key="3">
    <source>
        <dbReference type="ARBA" id="ARBA00022475"/>
    </source>
</evidence>
<evidence type="ECO:0000256" key="5">
    <source>
        <dbReference type="ARBA" id="ARBA00022989"/>
    </source>
</evidence>
<dbReference type="PANTHER" id="PTHR43663">
    <property type="entry name" value="CHROMATE TRANSPORT PROTEIN-RELATED"/>
    <property type="match status" value="1"/>
</dbReference>
<evidence type="ECO:0000313" key="9">
    <source>
        <dbReference type="EMBL" id="HGU42438.1"/>
    </source>
</evidence>
<evidence type="ECO:0000313" key="10">
    <source>
        <dbReference type="Proteomes" id="UP000077096"/>
    </source>
</evidence>
<protein>
    <submittedName>
        <fullName evidence="8">Chromate transporter</fullName>
    </submittedName>
</protein>
<organism evidence="8 10">
    <name type="scientific">Fervidobacterium pennivorans</name>
    <dbReference type="NCBI Taxonomy" id="93466"/>
    <lineage>
        <taxon>Bacteria</taxon>
        <taxon>Thermotogati</taxon>
        <taxon>Thermotogota</taxon>
        <taxon>Thermotogae</taxon>
        <taxon>Thermotogales</taxon>
        <taxon>Fervidobacteriaceae</taxon>
        <taxon>Fervidobacterium</taxon>
    </lineage>
</organism>
<sequence length="173" mass="18557">MIYLKLFVVFTQIGAISFGGGYSILKAIIHYVVDTNKWLTLDQFNEIVAISQSTPGPIGINAATFVGYKVGGIFGSIIATFSVILVPILSSITLYLFYLRHSENKVVRSIISKLKPVVLGMIAAAGLSFIRTSLGTPLAIFVNILAVGLLIKTKIDAVTILVLSGILGCILLR</sequence>
<dbReference type="EMBL" id="CP011393">
    <property type="protein sequence ID" value="ANE41309.1"/>
    <property type="molecule type" value="Genomic_DNA"/>
</dbReference>
<keyword evidence="6 7" id="KW-0472">Membrane</keyword>
<evidence type="ECO:0000313" key="8">
    <source>
        <dbReference type="EMBL" id="ANE41309.1"/>
    </source>
</evidence>
<dbReference type="PATRIC" id="fig|93466.3.peg.946"/>
<dbReference type="KEGG" id="fng:JM64_04425"/>
<evidence type="ECO:0000256" key="6">
    <source>
        <dbReference type="ARBA" id="ARBA00023136"/>
    </source>
</evidence>
<feature type="transmembrane region" description="Helical" evidence="7">
    <location>
        <begin position="157"/>
        <end position="172"/>
    </location>
</feature>
<evidence type="ECO:0000256" key="4">
    <source>
        <dbReference type="ARBA" id="ARBA00022692"/>
    </source>
</evidence>
<dbReference type="GO" id="GO:0005886">
    <property type="term" value="C:plasma membrane"/>
    <property type="evidence" value="ECO:0007669"/>
    <property type="project" value="UniProtKB-SubCell"/>
</dbReference>
<accession>A0A172T2S3</accession>
<dbReference type="Proteomes" id="UP000077096">
    <property type="component" value="Chromosome"/>
</dbReference>
<feature type="transmembrane region" description="Helical" evidence="7">
    <location>
        <begin position="118"/>
        <end position="151"/>
    </location>
</feature>
<dbReference type="PANTHER" id="PTHR43663:SF1">
    <property type="entry name" value="CHROMATE TRANSPORTER"/>
    <property type="match status" value="1"/>
</dbReference>
<dbReference type="Pfam" id="PF02417">
    <property type="entry name" value="Chromate_transp"/>
    <property type="match status" value="1"/>
</dbReference>
<name>A0A172T2S3_FERPE</name>
<dbReference type="OrthoDB" id="9788907at2"/>
<dbReference type="AlphaFoldDB" id="A0A172T2S3"/>